<proteinExistence type="predicted"/>
<dbReference type="Proteomes" id="UP000002654">
    <property type="component" value="Chromosome"/>
</dbReference>
<dbReference type="STRING" id="768679.TTX_1631"/>
<name>G4RL10_THETK</name>
<keyword evidence="2" id="KW-1185">Reference proteome</keyword>
<evidence type="ECO:0000313" key="1">
    <source>
        <dbReference type="EMBL" id="CCC82255.1"/>
    </source>
</evidence>
<dbReference type="PATRIC" id="fig|768679.9.peg.1652"/>
<reference evidence="1 2" key="1">
    <citation type="journal article" date="2011" name="PLoS ONE">
        <title>The complete genome sequence of Thermoproteus tenax: a physiologically versatile member of the Crenarchaeota.</title>
        <authorList>
            <person name="Siebers B."/>
            <person name="Zaparty M."/>
            <person name="Raddatz G."/>
            <person name="Tjaden B."/>
            <person name="Albers S.V."/>
            <person name="Bell S.D."/>
            <person name="Blombach F."/>
            <person name="Kletzin A."/>
            <person name="Kyrpides N."/>
            <person name="Lanz C."/>
            <person name="Plagens A."/>
            <person name="Rampp M."/>
            <person name="Rosinus A."/>
            <person name="von Jan M."/>
            <person name="Makarova K.S."/>
            <person name="Klenk H.P."/>
            <person name="Schuster S.C."/>
            <person name="Hensel R."/>
        </authorList>
    </citation>
    <scope>NUCLEOTIDE SEQUENCE [LARGE SCALE GENOMIC DNA]</scope>
    <source>
        <strain evidence="2">ATCC 35583 / DSM 2078 / JCM 9277 / NBRC 100435 / Kra 1</strain>
    </source>
</reference>
<accession>G4RL10</accession>
<dbReference type="KEGG" id="ttn:TTX_1631"/>
<dbReference type="eggNOG" id="arCOG05664">
    <property type="taxonomic scope" value="Archaea"/>
</dbReference>
<dbReference type="HOGENOM" id="CLU_2313948_0_0_2"/>
<gene>
    <name evidence="1" type="ordered locus">TTX_1631</name>
</gene>
<sequence length="99" mass="11529">MNLLYKFGRLPQSDKARLIVLLYLEEGKDAAIDVARIANIPVTRVEQRNRWAIVEEVQDAVGDPIEEIQERDEEAEDSIERVDEEYIGYSIIKRISPWK</sequence>
<dbReference type="EMBL" id="FN869859">
    <property type="protein sequence ID" value="CCC82255.1"/>
    <property type="molecule type" value="Genomic_DNA"/>
</dbReference>
<dbReference type="AlphaFoldDB" id="G4RL10"/>
<evidence type="ECO:0000313" key="2">
    <source>
        <dbReference type="Proteomes" id="UP000002654"/>
    </source>
</evidence>
<organism evidence="1 2">
    <name type="scientific">Thermoproteus tenax (strain ATCC 35583 / DSM 2078 / JCM 9277 / NBRC 100435 / Kra 1)</name>
    <dbReference type="NCBI Taxonomy" id="768679"/>
    <lineage>
        <taxon>Archaea</taxon>
        <taxon>Thermoproteota</taxon>
        <taxon>Thermoprotei</taxon>
        <taxon>Thermoproteales</taxon>
        <taxon>Thermoproteaceae</taxon>
        <taxon>Thermoproteus</taxon>
    </lineage>
</organism>
<dbReference type="PaxDb" id="768679-TTX_1631"/>
<protein>
    <submittedName>
        <fullName evidence="1">Uncharacterized protein</fullName>
    </submittedName>
</protein>